<dbReference type="InterPro" id="IPR036736">
    <property type="entry name" value="ACP-like_sf"/>
</dbReference>
<dbReference type="RefSeq" id="WP_386276306.1">
    <property type="nucleotide sequence ID" value="NZ_JBHRWR010000030.1"/>
</dbReference>
<dbReference type="SUPFAM" id="SSF47336">
    <property type="entry name" value="ACP-like"/>
    <property type="match status" value="1"/>
</dbReference>
<dbReference type="InterPro" id="IPR042099">
    <property type="entry name" value="ANL_N_sf"/>
</dbReference>
<dbReference type="Gene3D" id="1.10.1200.10">
    <property type="entry name" value="ACP-like"/>
    <property type="match status" value="1"/>
</dbReference>
<dbReference type="Pfam" id="PF00550">
    <property type="entry name" value="PP-binding"/>
    <property type="match status" value="1"/>
</dbReference>
<dbReference type="Gene3D" id="3.30.300.30">
    <property type="match status" value="1"/>
</dbReference>
<dbReference type="InterPro" id="IPR045851">
    <property type="entry name" value="AMP-bd_C_sf"/>
</dbReference>
<comment type="caution">
    <text evidence="5">The sequence shown here is derived from an EMBL/GenBank/DDBJ whole genome shotgun (WGS) entry which is preliminary data.</text>
</comment>
<dbReference type="Pfam" id="PF00501">
    <property type="entry name" value="AMP-binding"/>
    <property type="match status" value="1"/>
</dbReference>
<keyword evidence="6" id="KW-1185">Reference proteome</keyword>
<dbReference type="Gene3D" id="3.40.50.12780">
    <property type="entry name" value="N-terminal domain of ligase-like"/>
    <property type="match status" value="1"/>
</dbReference>
<dbReference type="Gene3D" id="3.30.559.10">
    <property type="entry name" value="Chloramphenicol acetyltransferase-like domain"/>
    <property type="match status" value="1"/>
</dbReference>
<dbReference type="SUPFAM" id="SSF56801">
    <property type="entry name" value="Acetyl-CoA synthetase-like"/>
    <property type="match status" value="1"/>
</dbReference>
<evidence type="ECO:0000256" key="1">
    <source>
        <dbReference type="ARBA" id="ARBA00001957"/>
    </source>
</evidence>
<dbReference type="InterPro" id="IPR001242">
    <property type="entry name" value="Condensation_dom"/>
</dbReference>
<proteinExistence type="predicted"/>
<dbReference type="InterPro" id="IPR000873">
    <property type="entry name" value="AMP-dep_synth/lig_dom"/>
</dbReference>
<evidence type="ECO:0000256" key="2">
    <source>
        <dbReference type="ARBA" id="ARBA00022450"/>
    </source>
</evidence>
<evidence type="ECO:0000313" key="5">
    <source>
        <dbReference type="EMBL" id="MFC3577404.1"/>
    </source>
</evidence>
<keyword evidence="2" id="KW-0596">Phosphopantetheine</keyword>
<dbReference type="PANTHER" id="PTHR45527">
    <property type="entry name" value="NONRIBOSOMAL PEPTIDE SYNTHETASE"/>
    <property type="match status" value="1"/>
</dbReference>
<accession>A0ABV7SK77</accession>
<dbReference type="Gene3D" id="3.30.559.30">
    <property type="entry name" value="Nonribosomal peptide synthetase, condensation domain"/>
    <property type="match status" value="1"/>
</dbReference>
<feature type="non-terminal residue" evidence="5">
    <location>
        <position position="1"/>
    </location>
</feature>
<dbReference type="InterPro" id="IPR025110">
    <property type="entry name" value="AMP-bd_C"/>
</dbReference>
<evidence type="ECO:0000259" key="4">
    <source>
        <dbReference type="PROSITE" id="PS50075"/>
    </source>
</evidence>
<dbReference type="Proteomes" id="UP001595701">
    <property type="component" value="Unassembled WGS sequence"/>
</dbReference>
<dbReference type="Pfam" id="PF13193">
    <property type="entry name" value="AMP-binding_C"/>
    <property type="match status" value="1"/>
</dbReference>
<comment type="cofactor">
    <cofactor evidence="1">
        <name>pantetheine 4'-phosphate</name>
        <dbReference type="ChEBI" id="CHEBI:47942"/>
    </cofactor>
</comment>
<keyword evidence="3" id="KW-0597">Phosphoprotein</keyword>
<name>A0ABV7SK77_9ACTN</name>
<dbReference type="SMART" id="SM00823">
    <property type="entry name" value="PKS_PP"/>
    <property type="match status" value="1"/>
</dbReference>
<dbReference type="InterPro" id="IPR020806">
    <property type="entry name" value="PKS_PP-bd"/>
</dbReference>
<dbReference type="InterPro" id="IPR023213">
    <property type="entry name" value="CAT-like_dom_sf"/>
</dbReference>
<dbReference type="InterPro" id="IPR006162">
    <property type="entry name" value="Ppantetheine_attach_site"/>
</dbReference>
<organism evidence="5 6">
    <name type="scientific">Streptomyces yaanensis</name>
    <dbReference type="NCBI Taxonomy" id="1142239"/>
    <lineage>
        <taxon>Bacteria</taxon>
        <taxon>Bacillati</taxon>
        <taxon>Actinomycetota</taxon>
        <taxon>Actinomycetes</taxon>
        <taxon>Kitasatosporales</taxon>
        <taxon>Streptomycetaceae</taxon>
        <taxon>Streptomyces</taxon>
    </lineage>
</organism>
<dbReference type="EMBL" id="JBHRWR010000030">
    <property type="protein sequence ID" value="MFC3577404.1"/>
    <property type="molecule type" value="Genomic_DNA"/>
</dbReference>
<dbReference type="Pfam" id="PF00668">
    <property type="entry name" value="Condensation"/>
    <property type="match status" value="1"/>
</dbReference>
<dbReference type="InterPro" id="IPR009081">
    <property type="entry name" value="PP-bd_ACP"/>
</dbReference>
<feature type="domain" description="Carrier" evidence="4">
    <location>
        <begin position="254"/>
        <end position="329"/>
    </location>
</feature>
<dbReference type="CDD" id="cd19540">
    <property type="entry name" value="LCL_NRPS-like"/>
    <property type="match status" value="1"/>
</dbReference>
<dbReference type="PROSITE" id="PS00012">
    <property type="entry name" value="PHOSPHOPANTETHEINE"/>
    <property type="match status" value="1"/>
</dbReference>
<reference evidence="6" key="1">
    <citation type="journal article" date="2019" name="Int. J. Syst. Evol. Microbiol.">
        <title>The Global Catalogue of Microorganisms (GCM) 10K type strain sequencing project: providing services to taxonomists for standard genome sequencing and annotation.</title>
        <authorList>
            <consortium name="The Broad Institute Genomics Platform"/>
            <consortium name="The Broad Institute Genome Sequencing Center for Infectious Disease"/>
            <person name="Wu L."/>
            <person name="Ma J."/>
        </authorList>
    </citation>
    <scope>NUCLEOTIDE SEQUENCE [LARGE SCALE GENOMIC DNA]</scope>
    <source>
        <strain evidence="6">CGMCC 4.7035</strain>
    </source>
</reference>
<dbReference type="PROSITE" id="PS50075">
    <property type="entry name" value="CARRIER"/>
    <property type="match status" value="1"/>
</dbReference>
<evidence type="ECO:0000256" key="3">
    <source>
        <dbReference type="ARBA" id="ARBA00022553"/>
    </source>
</evidence>
<feature type="non-terminal residue" evidence="5">
    <location>
        <position position="656"/>
    </location>
</feature>
<sequence>VEHMVVGSEAISARTAGAWAQGRALVNTYGPTEAAVMVASVEVEPAQASAGSVVPFGHPMGNSRLYVLDERLAAVPVGVAGELYIAGAQLARGYAGRAGLTGERFVADPFDTTGGGRLYRTGDVVRWSESGELVFVGRADEQVKVRGFRIELGEIQAVIAAHPQVAQAAVIAREDEGGDKRLVAYVIPTADADAGLVGGLPTALREHVASRLPEYMVPAAVVVLDVLPLNTNGKLDRKALPAPDFTAIAGSGRGPANAREELLCQAFAEVLGLSAVGVDDDFFALGGHSLLAVRLVSRVRAVLGVEVSLRVLFEAPTVAGLAARLSGAGVARSALVPWVRPERLPLSFAQQRLWFIGQLEGPSALYNIPMAIRLSGDVDQVALAAALRDVIGRHEVLRTMFPTADGQPFQQVIGLDDLEWELQLVQVAPTDLQAEVVAAAGYVFDLAVEVPIRAGLFSDGSDEHVLVVVVHHIAGDGWSTGPLAQDVSAAYAARVEGQAPVWEPLPVQYADYALWQRELLGSEDDPDSLISRQVEFWRDALAGAPEELALPVDRPRPAVASHRGHAVPVQVPADVHARLLSVAREQGVTVFMVVQAALAVLLSKLGAGEDIPMGAAVAGRTDEALDDLVGFFVNTLVMRTDLSGDPSFEQVLTRVR</sequence>
<protein>
    <submittedName>
        <fullName evidence="5">Condensation domain-containing protein</fullName>
    </submittedName>
</protein>
<dbReference type="SUPFAM" id="SSF52777">
    <property type="entry name" value="CoA-dependent acyltransferases"/>
    <property type="match status" value="2"/>
</dbReference>
<evidence type="ECO:0000313" key="6">
    <source>
        <dbReference type="Proteomes" id="UP001595701"/>
    </source>
</evidence>
<dbReference type="PANTHER" id="PTHR45527:SF1">
    <property type="entry name" value="FATTY ACID SYNTHASE"/>
    <property type="match status" value="1"/>
</dbReference>
<gene>
    <name evidence="5" type="ORF">ACFOZ0_29845</name>
</gene>